<proteinExistence type="predicted"/>
<sequence length="64" mass="7012">PGSIQAEVDMTLKETNNITTVFYAGNVHARGTIARLGNRLIKGTSELLAGQFFKSMENQLTTKQ</sequence>
<dbReference type="InterPro" id="IPR023393">
    <property type="entry name" value="START-like_dom_sf"/>
</dbReference>
<organism evidence="1">
    <name type="scientific">marine metagenome</name>
    <dbReference type="NCBI Taxonomy" id="408172"/>
    <lineage>
        <taxon>unclassified sequences</taxon>
        <taxon>metagenomes</taxon>
        <taxon>ecological metagenomes</taxon>
    </lineage>
</organism>
<protein>
    <submittedName>
        <fullName evidence="1">Uncharacterized protein</fullName>
    </submittedName>
</protein>
<gene>
    <name evidence="1" type="ORF">METZ01_LOCUS415727</name>
</gene>
<dbReference type="EMBL" id="UINC01162878">
    <property type="protein sequence ID" value="SVD62873.1"/>
    <property type="molecule type" value="Genomic_DNA"/>
</dbReference>
<dbReference type="SUPFAM" id="SSF55961">
    <property type="entry name" value="Bet v1-like"/>
    <property type="match status" value="1"/>
</dbReference>
<feature type="non-terminal residue" evidence="1">
    <location>
        <position position="1"/>
    </location>
</feature>
<reference evidence="1" key="1">
    <citation type="submission" date="2018-05" db="EMBL/GenBank/DDBJ databases">
        <authorList>
            <person name="Lanie J.A."/>
            <person name="Ng W.-L."/>
            <person name="Kazmierczak K.M."/>
            <person name="Andrzejewski T.M."/>
            <person name="Davidsen T.M."/>
            <person name="Wayne K.J."/>
            <person name="Tettelin H."/>
            <person name="Glass J.I."/>
            <person name="Rusch D."/>
            <person name="Podicherti R."/>
            <person name="Tsui H.-C.T."/>
            <person name="Winkler M.E."/>
        </authorList>
    </citation>
    <scope>NUCLEOTIDE SEQUENCE</scope>
</reference>
<accession>A0A382WVZ4</accession>
<dbReference type="Gene3D" id="3.30.530.20">
    <property type="match status" value="1"/>
</dbReference>
<evidence type="ECO:0000313" key="1">
    <source>
        <dbReference type="EMBL" id="SVD62873.1"/>
    </source>
</evidence>
<dbReference type="AlphaFoldDB" id="A0A382WVZ4"/>
<dbReference type="InterPro" id="IPR010419">
    <property type="entry name" value="CO_DH_gsu"/>
</dbReference>
<name>A0A382WVZ4_9ZZZZ</name>
<dbReference type="Pfam" id="PF06240">
    <property type="entry name" value="COXG"/>
    <property type="match status" value="1"/>
</dbReference>